<gene>
    <name evidence="1" type="primary">ORF60</name>
</gene>
<proteinExistence type="predicted"/>
<protein>
    <submittedName>
        <fullName evidence="1">Uncharacterized protein</fullName>
    </submittedName>
</protein>
<name>A0A3Q9T8Y2_9VIRU</name>
<accession>A0A3Q9T8Y2</accession>
<organism evidence="1">
    <name type="scientific">Lumpfish ranavirus</name>
    <dbReference type="NCBI Taxonomy" id="2501771"/>
    <lineage>
        <taxon>Viruses</taxon>
        <taxon>Varidnaviria</taxon>
        <taxon>Bamfordvirae</taxon>
        <taxon>Nucleocytoviricota</taxon>
        <taxon>Megaviricetes</taxon>
        <taxon>Pimascovirales</taxon>
        <taxon>Pimascovirales incertae sedis</taxon>
        <taxon>Iridoviridae</taxon>
        <taxon>Alphairidovirinae</taxon>
        <taxon>Ranavirus</taxon>
        <taxon>Ranavirus gadus1</taxon>
        <taxon>European North Atlantic ranavirus</taxon>
    </lineage>
</organism>
<reference evidence="1" key="1">
    <citation type="submission" date="2018-07" db="EMBL/GenBank/DDBJ databases">
        <title>Isolation and characterisation of a new ranavirus isolated from lumpfish in the North Atlantic area.</title>
        <authorList>
            <person name="Stagg H.E.B."/>
            <person name="Gudmundsdottir S."/>
            <person name="Vendramin N."/>
            <person name="Ruane N.M."/>
            <person name="Sigurdardottir H."/>
            <person name="Christiansen D.H."/>
            <person name="Cuenca A."/>
            <person name="Petersen P.E."/>
            <person name="Munro E.S."/>
            <person name="Subramaniam K."/>
            <person name="Waltzek T.B."/>
            <person name="Imnoi K."/>
            <person name="Popov V.L."/>
            <person name="Olesen N.J."/>
        </authorList>
    </citation>
    <scope>NUCLEOTIDE SEQUENCE [LARGE SCALE GENOMIC DNA]</scope>
    <source>
        <strain evidence="1">F140-16</strain>
    </source>
</reference>
<sequence>MVSYPRGGFVTCGNILQLIDAAVVKIVGGELEKVLIVTNHPDVYSLKYPNAVRPSEHLEGFPEIFRLIFVVDPYTGTSSASGPVSQSTKTQSVWIVRDHRTRHLYGDTLARVTRKTWGFFCDLPSIRYEAHISEVVCYDQPRAERYLSFTRMVANEIAMYKEDEGEMDFIPHLNYAKIAINPLVMRYATYENATEVQGHIGHGLALSRSMANTLFGYDPFGYDELLSNPDCIYSCGLALRAELEKIPHGDAAVVVRTTRYMAYMRTVVGGLAPVLTQAKALRTLGSYKILMLPMGLKTTGYGKTLAAKIASNPDVRAVSFEPRDFILRELASNSLMRANWGFDKMCRKLEDYIRCRVL</sequence>
<evidence type="ECO:0000313" key="1">
    <source>
        <dbReference type="EMBL" id="AZY88555.1"/>
    </source>
</evidence>
<dbReference type="EMBL" id="MH665359">
    <property type="protein sequence ID" value="AZY88555.1"/>
    <property type="molecule type" value="Genomic_DNA"/>
</dbReference>
<dbReference type="Proteomes" id="UP000316204">
    <property type="component" value="Segment"/>
</dbReference>